<comment type="caution">
    <text evidence="1">The sequence shown here is derived from an EMBL/GenBank/DDBJ whole genome shotgun (WGS) entry which is preliminary data.</text>
</comment>
<dbReference type="Proteomes" id="UP001305414">
    <property type="component" value="Unassembled WGS sequence"/>
</dbReference>
<organism evidence="1 2">
    <name type="scientific">Xylaria bambusicola</name>
    <dbReference type="NCBI Taxonomy" id="326684"/>
    <lineage>
        <taxon>Eukaryota</taxon>
        <taxon>Fungi</taxon>
        <taxon>Dikarya</taxon>
        <taxon>Ascomycota</taxon>
        <taxon>Pezizomycotina</taxon>
        <taxon>Sordariomycetes</taxon>
        <taxon>Xylariomycetidae</taxon>
        <taxon>Xylariales</taxon>
        <taxon>Xylariaceae</taxon>
        <taxon>Xylaria</taxon>
    </lineage>
</organism>
<reference evidence="1 2" key="1">
    <citation type="submission" date="2023-10" db="EMBL/GenBank/DDBJ databases">
        <title>Draft genome sequence of Xylaria bambusicola isolate GMP-LS, the root and basal stem rot pathogen of sugarcane in Indonesia.</title>
        <authorList>
            <person name="Selvaraj P."/>
            <person name="Muralishankar V."/>
            <person name="Muruganantham S."/>
            <person name="Sp S."/>
            <person name="Haryani S."/>
            <person name="Lau K.J.X."/>
            <person name="Naqvi N.I."/>
        </authorList>
    </citation>
    <scope>NUCLEOTIDE SEQUENCE [LARGE SCALE GENOMIC DNA]</scope>
    <source>
        <strain evidence="1">GMP-LS</strain>
    </source>
</reference>
<proteinExistence type="predicted"/>
<protein>
    <submittedName>
        <fullName evidence="1">Uncharacterized protein</fullName>
    </submittedName>
</protein>
<dbReference type="AlphaFoldDB" id="A0AAN7ZCR8"/>
<dbReference type="EMBL" id="JAWHQM010000047">
    <property type="protein sequence ID" value="KAK5635046.1"/>
    <property type="molecule type" value="Genomic_DNA"/>
</dbReference>
<name>A0AAN7ZCR8_9PEZI</name>
<keyword evidence="2" id="KW-1185">Reference proteome</keyword>
<sequence>MSVFGVVTEAVLSGAIMFAVTLEPRAPTGEGGVFSLVGWEVEIFDMGPGVTVLVGNNDDKDAVSVDRGLDTDSSVRKDAPDELDRTAIGRSGELCGGGVCVGEYGLNDSLVEGVAVANAGGEIAGMVIGIVGEGKDKDGSENRSGPIDEAVDVAGIVVVPLANVVQDKVDPAILSSISSI</sequence>
<evidence type="ECO:0000313" key="2">
    <source>
        <dbReference type="Proteomes" id="UP001305414"/>
    </source>
</evidence>
<gene>
    <name evidence="1" type="ORF">RRF57_010758</name>
</gene>
<accession>A0AAN7ZCR8</accession>
<evidence type="ECO:0000313" key="1">
    <source>
        <dbReference type="EMBL" id="KAK5635046.1"/>
    </source>
</evidence>